<feature type="non-terminal residue" evidence="3">
    <location>
        <position position="1"/>
    </location>
</feature>
<accession>A0A812J575</accession>
<dbReference type="AlphaFoldDB" id="A0A812J575"/>
<feature type="region of interest" description="Disordered" evidence="1">
    <location>
        <begin position="175"/>
        <end position="208"/>
    </location>
</feature>
<proteinExistence type="predicted"/>
<name>A0A812J575_SYMPI</name>
<feature type="non-terminal residue" evidence="3">
    <location>
        <position position="208"/>
    </location>
</feature>
<dbReference type="OrthoDB" id="429973at2759"/>
<dbReference type="EMBL" id="CAJNIZ010001533">
    <property type="protein sequence ID" value="CAE7193269.1"/>
    <property type="molecule type" value="Genomic_DNA"/>
</dbReference>
<keyword evidence="4" id="KW-1185">Reference proteome</keyword>
<dbReference type="PROSITE" id="PS50222">
    <property type="entry name" value="EF_HAND_2"/>
    <property type="match status" value="1"/>
</dbReference>
<evidence type="ECO:0000256" key="1">
    <source>
        <dbReference type="SAM" id="MobiDB-lite"/>
    </source>
</evidence>
<dbReference type="SUPFAM" id="SSF47473">
    <property type="entry name" value="EF-hand"/>
    <property type="match status" value="1"/>
</dbReference>
<comment type="caution">
    <text evidence="3">The sequence shown here is derived from an EMBL/GenBank/DDBJ whole genome shotgun (WGS) entry which is preliminary data.</text>
</comment>
<dbReference type="InterPro" id="IPR011992">
    <property type="entry name" value="EF-hand-dom_pair"/>
</dbReference>
<protein>
    <submittedName>
        <fullName evidence="3">Catsper1 protein</fullName>
    </submittedName>
</protein>
<feature type="compositionally biased region" description="Low complexity" evidence="1">
    <location>
        <begin position="187"/>
        <end position="208"/>
    </location>
</feature>
<evidence type="ECO:0000259" key="2">
    <source>
        <dbReference type="PROSITE" id="PS50222"/>
    </source>
</evidence>
<dbReference type="Gene3D" id="1.10.238.10">
    <property type="entry name" value="EF-hand"/>
    <property type="match status" value="1"/>
</dbReference>
<sequence length="208" mass="23680">DGDGELNSSDLQKALDNEEFVEILRLLEVPVMNAENLMRLFDRVGRGHVSFGELVEGITSMLEDINPKDYTKLALWSDSLMKRMEMLEQRCNFLANMVIDLRRQIEECFNCLALFIDSRENTELYYRALKAIRSAPPPVPVDIREALGLEVKKEKLSENEAEALMNFARRYIAPKQHAKKKDIQDDSPGGSPRSPSPKSSWHSGLRVA</sequence>
<dbReference type="Proteomes" id="UP000649617">
    <property type="component" value="Unassembled WGS sequence"/>
</dbReference>
<feature type="domain" description="EF-hand" evidence="2">
    <location>
        <begin position="29"/>
        <end position="64"/>
    </location>
</feature>
<dbReference type="GO" id="GO:0005509">
    <property type="term" value="F:calcium ion binding"/>
    <property type="evidence" value="ECO:0007669"/>
    <property type="project" value="InterPro"/>
</dbReference>
<evidence type="ECO:0000313" key="3">
    <source>
        <dbReference type="EMBL" id="CAE7193269.1"/>
    </source>
</evidence>
<reference evidence="3" key="1">
    <citation type="submission" date="2021-02" db="EMBL/GenBank/DDBJ databases">
        <authorList>
            <person name="Dougan E. K."/>
            <person name="Rhodes N."/>
            <person name="Thang M."/>
            <person name="Chan C."/>
        </authorList>
    </citation>
    <scope>NUCLEOTIDE SEQUENCE</scope>
</reference>
<evidence type="ECO:0000313" key="4">
    <source>
        <dbReference type="Proteomes" id="UP000649617"/>
    </source>
</evidence>
<gene>
    <name evidence="3" type="primary">Catsper1</name>
    <name evidence="3" type="ORF">SPIL2461_LOCUS1563</name>
</gene>
<dbReference type="InterPro" id="IPR002048">
    <property type="entry name" value="EF_hand_dom"/>
</dbReference>
<organism evidence="3 4">
    <name type="scientific">Symbiodinium pilosum</name>
    <name type="common">Dinoflagellate</name>
    <dbReference type="NCBI Taxonomy" id="2952"/>
    <lineage>
        <taxon>Eukaryota</taxon>
        <taxon>Sar</taxon>
        <taxon>Alveolata</taxon>
        <taxon>Dinophyceae</taxon>
        <taxon>Suessiales</taxon>
        <taxon>Symbiodiniaceae</taxon>
        <taxon>Symbiodinium</taxon>
    </lineage>
</organism>